<comment type="caution">
    <text evidence="2">The sequence shown here is derived from an EMBL/GenBank/DDBJ whole genome shotgun (WGS) entry which is preliminary data.</text>
</comment>
<gene>
    <name evidence="2" type="ORF">BG846_05366</name>
</gene>
<accession>A0A1Y2NNG0</accession>
<proteinExistence type="predicted"/>
<reference evidence="2 3" key="1">
    <citation type="submission" date="2016-09" db="EMBL/GenBank/DDBJ databases">
        <title>Streptomyces fradiae DSM40063, a candidate organism with high potential of specific P450 cytochromes.</title>
        <authorList>
            <person name="Grumaz C."/>
            <person name="Vainshtein Y."/>
            <person name="Kirstahler P."/>
            <person name="Sohn K."/>
        </authorList>
    </citation>
    <scope>NUCLEOTIDE SEQUENCE [LARGE SCALE GENOMIC DNA]</scope>
    <source>
        <strain evidence="2 3">DSM 40063</strain>
    </source>
</reference>
<feature type="compositionally biased region" description="Polar residues" evidence="1">
    <location>
        <begin position="39"/>
        <end position="54"/>
    </location>
</feature>
<dbReference type="EMBL" id="MIFZ01000338">
    <property type="protein sequence ID" value="OSY49023.1"/>
    <property type="molecule type" value="Genomic_DNA"/>
</dbReference>
<sequence>MRYIRAPGAPNGSATNLSAVSPGRPQYPRDRLSPPMYSSPATPSGTGRRNASRTWTVLPSTRVPIGGVAPPDSGPLRVAHTVVSVGP</sequence>
<evidence type="ECO:0000256" key="1">
    <source>
        <dbReference type="SAM" id="MobiDB-lite"/>
    </source>
</evidence>
<name>A0A1Y2NNG0_STRFR</name>
<dbReference type="Proteomes" id="UP000194318">
    <property type="component" value="Unassembled WGS sequence"/>
</dbReference>
<evidence type="ECO:0000313" key="3">
    <source>
        <dbReference type="Proteomes" id="UP000194318"/>
    </source>
</evidence>
<protein>
    <submittedName>
        <fullName evidence="2">Uncharacterized protein</fullName>
    </submittedName>
</protein>
<evidence type="ECO:0000313" key="2">
    <source>
        <dbReference type="EMBL" id="OSY49023.1"/>
    </source>
</evidence>
<feature type="region of interest" description="Disordered" evidence="1">
    <location>
        <begin position="1"/>
        <end position="54"/>
    </location>
</feature>
<organism evidence="2 3">
    <name type="scientific">Streptomyces fradiae ATCC 10745 = DSM 40063</name>
    <dbReference type="NCBI Taxonomy" id="1319510"/>
    <lineage>
        <taxon>Bacteria</taxon>
        <taxon>Bacillati</taxon>
        <taxon>Actinomycetota</taxon>
        <taxon>Actinomycetes</taxon>
        <taxon>Kitasatosporales</taxon>
        <taxon>Streptomycetaceae</taxon>
        <taxon>Streptomyces</taxon>
    </lineage>
</organism>
<dbReference type="AlphaFoldDB" id="A0A1Y2NNG0"/>